<feature type="coiled-coil region" evidence="4">
    <location>
        <begin position="745"/>
        <end position="779"/>
    </location>
</feature>
<name>A0ABP5EWI7_9MICO</name>
<dbReference type="PANTHER" id="PTHR32182">
    <property type="entry name" value="DNA REPLICATION AND REPAIR PROTEIN RECF"/>
    <property type="match status" value="1"/>
</dbReference>
<keyword evidence="6" id="KW-0547">Nucleotide-binding</keyword>
<comment type="caution">
    <text evidence="6">The sequence shown here is derived from an EMBL/GenBank/DDBJ whole genome shotgun (WGS) entry which is preliminary data.</text>
</comment>
<feature type="coiled-coil region" evidence="4">
    <location>
        <begin position="350"/>
        <end position="467"/>
    </location>
</feature>
<evidence type="ECO:0000313" key="6">
    <source>
        <dbReference type="EMBL" id="GAA2009481.1"/>
    </source>
</evidence>
<dbReference type="Proteomes" id="UP001500755">
    <property type="component" value="Unassembled WGS sequence"/>
</dbReference>
<reference evidence="7" key="1">
    <citation type="journal article" date="2019" name="Int. J. Syst. Evol. Microbiol.">
        <title>The Global Catalogue of Microorganisms (GCM) 10K type strain sequencing project: providing services to taxonomists for standard genome sequencing and annotation.</title>
        <authorList>
            <consortium name="The Broad Institute Genomics Platform"/>
            <consortium name="The Broad Institute Genome Sequencing Center for Infectious Disease"/>
            <person name="Wu L."/>
            <person name="Ma J."/>
        </authorList>
    </citation>
    <scope>NUCLEOTIDE SEQUENCE [LARGE SCALE GENOMIC DNA]</scope>
    <source>
        <strain evidence="7">JCM 14546</strain>
    </source>
</reference>
<dbReference type="EMBL" id="BAAANO010000018">
    <property type="protein sequence ID" value="GAA2009481.1"/>
    <property type="molecule type" value="Genomic_DNA"/>
</dbReference>
<keyword evidence="2" id="KW-0234">DNA repair</keyword>
<organism evidence="6 7">
    <name type="scientific">Brevibacterium samyangense</name>
    <dbReference type="NCBI Taxonomy" id="366888"/>
    <lineage>
        <taxon>Bacteria</taxon>
        <taxon>Bacillati</taxon>
        <taxon>Actinomycetota</taxon>
        <taxon>Actinomycetes</taxon>
        <taxon>Micrococcales</taxon>
        <taxon>Brevibacteriaceae</taxon>
        <taxon>Brevibacterium</taxon>
    </lineage>
</organism>
<dbReference type="InterPro" id="IPR027417">
    <property type="entry name" value="P-loop_NTPase"/>
</dbReference>
<keyword evidence="7" id="KW-1185">Reference proteome</keyword>
<dbReference type="PANTHER" id="PTHR32182:SF0">
    <property type="entry name" value="DNA REPLICATION AND REPAIR PROTEIN RECF"/>
    <property type="match status" value="1"/>
</dbReference>
<keyword evidence="4" id="KW-0175">Coiled coil</keyword>
<accession>A0ABP5EWI7</accession>
<evidence type="ECO:0000256" key="4">
    <source>
        <dbReference type="SAM" id="Coils"/>
    </source>
</evidence>
<feature type="coiled-coil region" evidence="4">
    <location>
        <begin position="666"/>
        <end position="707"/>
    </location>
</feature>
<protein>
    <submittedName>
        <fullName evidence="6">ATP-binding protein</fullName>
    </submittedName>
</protein>
<dbReference type="Pfam" id="PF13558">
    <property type="entry name" value="SbcC_Walker_B"/>
    <property type="match status" value="1"/>
</dbReference>
<dbReference type="SUPFAM" id="SSF52540">
    <property type="entry name" value="P-loop containing nucleoside triphosphate hydrolases"/>
    <property type="match status" value="1"/>
</dbReference>
<keyword evidence="3" id="KW-0742">SOS response</keyword>
<evidence type="ECO:0000256" key="1">
    <source>
        <dbReference type="ARBA" id="ARBA00022763"/>
    </source>
</evidence>
<gene>
    <name evidence="6" type="ORF">GCM10009755_20340</name>
</gene>
<dbReference type="GO" id="GO:0005524">
    <property type="term" value="F:ATP binding"/>
    <property type="evidence" value="ECO:0007669"/>
    <property type="project" value="UniProtKB-KW"/>
</dbReference>
<dbReference type="Gene3D" id="3.40.50.300">
    <property type="entry name" value="P-loop containing nucleotide triphosphate hydrolases"/>
    <property type="match status" value="1"/>
</dbReference>
<evidence type="ECO:0000256" key="2">
    <source>
        <dbReference type="ARBA" id="ARBA00023204"/>
    </source>
</evidence>
<proteinExistence type="predicted"/>
<dbReference type="RefSeq" id="WP_344309347.1">
    <property type="nucleotide sequence ID" value="NZ_BAAANO010000018.1"/>
</dbReference>
<evidence type="ECO:0000256" key="3">
    <source>
        <dbReference type="ARBA" id="ARBA00023236"/>
    </source>
</evidence>
<feature type="region of interest" description="Disordered" evidence="5">
    <location>
        <begin position="106"/>
        <end position="128"/>
    </location>
</feature>
<keyword evidence="6" id="KW-0067">ATP-binding</keyword>
<dbReference type="Pfam" id="PF13555">
    <property type="entry name" value="AAA_29"/>
    <property type="match status" value="1"/>
</dbReference>
<sequence length="1160" mass="127992">MTDTIDYEVASDQDTLPLQVHDGSADYQYRISRVQVLNWGNYRDLHVIPFTRDGLAIAGPSGRGKSTLVDALSSVLFPNPQQFNVAARDDGRKRSERTVYTYARGYSERRESSPGSRATTNTYVRPPEDGPFASGTAVTFTNGRGASVTVFRLMWVAPHVLDRDSLAANTVYGFVHDDFDLAAIAGLDAVRGSSPISKSSLQRLIDVERGDIVDGSQARVHAKMRSVLHMGVNEDSQRHAFTLLRRAQSSRDLEPIDEFFKTFVLTEPEALRIWDDTAQSFTNAARFYDEFESARRRAEILQELPQLAEEYRSAHAKGQAKAQLLDPSGEVSPIDIWHGRKLIDWAEERISEVRGRITEMTGRRAELQDELASVEREYENVSIRLEGVGGGLAEENLRLRLDAARKTLHDRERLAEELSAALAALDLELPAGSAGLRKTVSALDELLARTEEDLEGLRAEQAEDTAKVWELRRAVEAAAKEVSGLQTRQSAIPDDAEARRTSIEKSLGLAPGTLVYAGELLRVREADRAWSKAVVSVVLPLARTLLVPREHLPAVREHVNATDMRGSLTFVEAESGAPVETAPAGSLAELLEFADHPFAGWVSGELVRTANYLRVDSAKELSTDPPKWAAGAITIEGLRSGARGRYTKDDRRQRYPWLGWDNRSLVGALESELESQKEALAQAEARAKQLDARIAAANRRVRALTDLPERLERADLESGGLDVAGARKVAEELSAQLAASADPAVDELKAQKKSLSARRDELTKHIGVLEDRVTNAETQWGALVDVQDAAHDAVDGAELPADLASMVEETEFRAPADASKRAVAASLGTARDSVRDQIALHLAETGTRKARIEAILQRYRQLGAAAARETDGTIESLDAMLEVYERLRRDDVPRAKAKWIRGASKDLMTGFSGLLMQIDSDERDIVQALEPINSVLRNISFRGDSILSIEVDRKPTRERREFRDIVKKYGSPDTLARPTTDEAEVEKNFLTLRKSLENLLGDDRDAHLWRARVFDARENMEFRAVQTRPNGDRIPLDGVAGMSGGEGQELIAFVLGAALRMRLGEGHDAPPTYAPIVLDEGFVKSDSDFTARALNAFKALGFQLVIAAPREKAAAFDRFVGSIVYVNHDRNRFENGSVVRRITLADLEEITGEGGDAFEQ</sequence>
<feature type="compositionally biased region" description="Polar residues" evidence="5">
    <location>
        <begin position="113"/>
        <end position="123"/>
    </location>
</feature>
<evidence type="ECO:0000256" key="5">
    <source>
        <dbReference type="SAM" id="MobiDB-lite"/>
    </source>
</evidence>
<evidence type="ECO:0000313" key="7">
    <source>
        <dbReference type="Proteomes" id="UP001500755"/>
    </source>
</evidence>
<keyword evidence="1" id="KW-0227">DNA damage</keyword>